<dbReference type="GO" id="GO:0006270">
    <property type="term" value="P:DNA replication initiation"/>
    <property type="evidence" value="ECO:0000318"/>
    <property type="project" value="GO_Central"/>
</dbReference>
<comment type="subcellular location">
    <subcellularLocation>
        <location evidence="1">Nucleus</location>
    </subcellularLocation>
</comment>
<comment type="similarity">
    <text evidence="2">Belongs to the CDC45 family.</text>
</comment>
<dbReference type="Pfam" id="PF02724">
    <property type="entry name" value="CDC45"/>
    <property type="match status" value="1"/>
</dbReference>
<keyword evidence="4" id="KW-0539">Nucleus</keyword>
<keyword evidence="3" id="KW-0235">DNA replication</keyword>
<dbReference type="HOGENOM" id="CLU_005871_4_0_1"/>
<gene>
    <name evidence="6" type="ORF">NEMVEDRAFT_v1g79419</name>
</gene>
<evidence type="ECO:0000256" key="1">
    <source>
        <dbReference type="ARBA" id="ARBA00004123"/>
    </source>
</evidence>
<evidence type="ECO:0000313" key="6">
    <source>
        <dbReference type="EMBL" id="EDO50060.1"/>
    </source>
</evidence>
<evidence type="ECO:0000256" key="4">
    <source>
        <dbReference type="ARBA" id="ARBA00023242"/>
    </source>
</evidence>
<evidence type="ECO:0000256" key="3">
    <source>
        <dbReference type="ARBA" id="ARBA00022705"/>
    </source>
</evidence>
<evidence type="ECO:0000256" key="2">
    <source>
        <dbReference type="ARBA" id="ARBA00010727"/>
    </source>
</evidence>
<evidence type="ECO:0000256" key="5">
    <source>
        <dbReference type="ARBA" id="ARBA00023306"/>
    </source>
</evidence>
<dbReference type="Proteomes" id="UP000001593">
    <property type="component" value="Unassembled WGS sequence"/>
</dbReference>
<dbReference type="PhylomeDB" id="A7RF94"/>
<sequence length="571" mass="65161">MFVERLKEEVYDVIFEQRILVLVAMDVDALCACKILKWLFKCDNIQYTLVPASGKEDLARAYLEHAEQIKHIFLVNCGGNINLLETLEPDEDVTFYIADSHRPLDLDNIYNQDQVKILMKEGETLEVPDFDDIYAQSEVQLMGNESDEGSEPSNKRRKTEDGIIAIIGMKIMIKNNRDILSHCRQEILYRYHEFAFYGTSCSVLMYELAWKMSKDCNDLLWWAAVGLTDQYINERIDSEKYVSDAESLHEHVMRHNHGADENGVSINCMKITFDYELRLALYRHWSLFDSIWHSHYTACRFRVWTMKGKQKLHEFLADMGVPLVQSRQTFSNMDVQLRNNLKEWVETSAQKFGMEEMSYGSFNVQYGFRNKLCSSDVVHAVNALLESPSLLALQSDESKSEKFLDALDALSRSNSKLLLDGIEMAKKQLIALVTQVRSLIDMHQVVCAGPFLYAFLREGTPDLKMFSKPVVLGALARFVLSAYVVMSKNKRAAALPFVLAAPLDAEKGTCLVVGVPPIADESRKNFLGRAFELAAEKTKARSTHDCFDPAVMEMKSEDKEKFFDALSALLL</sequence>
<dbReference type="GO" id="GO:0003688">
    <property type="term" value="F:DNA replication origin binding"/>
    <property type="evidence" value="ECO:0000318"/>
    <property type="project" value="GO_Central"/>
</dbReference>
<keyword evidence="7" id="KW-1185">Reference proteome</keyword>
<dbReference type="EMBL" id="DS469507">
    <property type="protein sequence ID" value="EDO50060.1"/>
    <property type="molecule type" value="Genomic_DNA"/>
</dbReference>
<keyword evidence="5" id="KW-0131">Cell cycle</keyword>
<dbReference type="GO" id="GO:0003682">
    <property type="term" value="F:chromatin binding"/>
    <property type="evidence" value="ECO:0000318"/>
    <property type="project" value="GO_Central"/>
</dbReference>
<dbReference type="GO" id="GO:0003697">
    <property type="term" value="F:single-stranded DNA binding"/>
    <property type="evidence" value="ECO:0000318"/>
    <property type="project" value="GO_Central"/>
</dbReference>
<dbReference type="STRING" id="45351.A7RF94"/>
<dbReference type="PANTHER" id="PTHR10507:SF0">
    <property type="entry name" value="CELL DIVISION CONTROL PROTEIN 45 HOMOLOG"/>
    <property type="match status" value="1"/>
</dbReference>
<accession>A7RF94</accession>
<proteinExistence type="inferred from homology"/>
<dbReference type="InterPro" id="IPR003874">
    <property type="entry name" value="CDC45"/>
</dbReference>
<reference evidence="6 7" key="1">
    <citation type="journal article" date="2007" name="Science">
        <title>Sea anemone genome reveals ancestral eumetazoan gene repertoire and genomic organization.</title>
        <authorList>
            <person name="Putnam N.H."/>
            <person name="Srivastava M."/>
            <person name="Hellsten U."/>
            <person name="Dirks B."/>
            <person name="Chapman J."/>
            <person name="Salamov A."/>
            <person name="Terry A."/>
            <person name="Shapiro H."/>
            <person name="Lindquist E."/>
            <person name="Kapitonov V.V."/>
            <person name="Jurka J."/>
            <person name="Genikhovich G."/>
            <person name="Grigoriev I.V."/>
            <person name="Lucas S.M."/>
            <person name="Steele R.E."/>
            <person name="Finnerty J.R."/>
            <person name="Technau U."/>
            <person name="Martindale M.Q."/>
            <person name="Rokhsar D.S."/>
        </authorList>
    </citation>
    <scope>NUCLEOTIDE SEQUENCE [LARGE SCALE GENOMIC DNA]</scope>
    <source>
        <strain evidence="7">CH2 X CH6</strain>
    </source>
</reference>
<dbReference type="GO" id="GO:0000727">
    <property type="term" value="P:double-strand break repair via break-induced replication"/>
    <property type="evidence" value="ECO:0000318"/>
    <property type="project" value="GO_Central"/>
</dbReference>
<evidence type="ECO:0008006" key="8">
    <source>
        <dbReference type="Google" id="ProtNLM"/>
    </source>
</evidence>
<dbReference type="AlphaFoldDB" id="A7RF94"/>
<dbReference type="GO" id="GO:1902977">
    <property type="term" value="P:mitotic DNA replication preinitiation complex assembly"/>
    <property type="evidence" value="ECO:0000318"/>
    <property type="project" value="GO_Central"/>
</dbReference>
<dbReference type="GO" id="GO:0031261">
    <property type="term" value="C:DNA replication preinitiation complex"/>
    <property type="evidence" value="ECO:0000318"/>
    <property type="project" value="GO_Central"/>
</dbReference>
<dbReference type="OMA" id="EDCFMEA"/>
<protein>
    <recommendedName>
        <fullName evidence="8">Cell division control protein 45 homolog</fullName>
    </recommendedName>
</protein>
<dbReference type="InParanoid" id="A7RF94"/>
<name>A7RF94_NEMVE</name>
<dbReference type="eggNOG" id="KOG2475">
    <property type="taxonomic scope" value="Eukaryota"/>
</dbReference>
<dbReference type="PANTHER" id="PTHR10507">
    <property type="entry name" value="CDC45-RELATED PROTEIN"/>
    <property type="match status" value="1"/>
</dbReference>
<evidence type="ECO:0000313" key="7">
    <source>
        <dbReference type="Proteomes" id="UP000001593"/>
    </source>
</evidence>
<organism evidence="6 7">
    <name type="scientific">Nematostella vectensis</name>
    <name type="common">Starlet sea anemone</name>
    <dbReference type="NCBI Taxonomy" id="45351"/>
    <lineage>
        <taxon>Eukaryota</taxon>
        <taxon>Metazoa</taxon>
        <taxon>Cnidaria</taxon>
        <taxon>Anthozoa</taxon>
        <taxon>Hexacorallia</taxon>
        <taxon>Actiniaria</taxon>
        <taxon>Edwardsiidae</taxon>
        <taxon>Nematostella</taxon>
    </lineage>
</organism>